<gene>
    <name evidence="2" type="ORF">V1286_002765</name>
</gene>
<keyword evidence="3" id="KW-1185">Reference proteome</keyword>
<feature type="signal peptide" evidence="1">
    <location>
        <begin position="1"/>
        <end position="24"/>
    </location>
</feature>
<accession>A0ABU8B9L7</accession>
<evidence type="ECO:0000313" key="3">
    <source>
        <dbReference type="Proteomes" id="UP001364224"/>
    </source>
</evidence>
<proteinExistence type="predicted"/>
<organism evidence="2 3">
    <name type="scientific">Bradyrhizobium algeriense</name>
    <dbReference type="NCBI Taxonomy" id="634784"/>
    <lineage>
        <taxon>Bacteria</taxon>
        <taxon>Pseudomonadati</taxon>
        <taxon>Pseudomonadota</taxon>
        <taxon>Alphaproteobacteria</taxon>
        <taxon>Hyphomicrobiales</taxon>
        <taxon>Nitrobacteraceae</taxon>
        <taxon>Bradyrhizobium</taxon>
    </lineage>
</organism>
<comment type="caution">
    <text evidence="2">The sequence shown here is derived from an EMBL/GenBank/DDBJ whole genome shotgun (WGS) entry which is preliminary data.</text>
</comment>
<feature type="chain" id="PRO_5046748400" description="DUF3108 domain-containing protein" evidence="1">
    <location>
        <begin position="25"/>
        <end position="231"/>
    </location>
</feature>
<evidence type="ECO:0000313" key="2">
    <source>
        <dbReference type="EMBL" id="MEH2555236.1"/>
    </source>
</evidence>
<dbReference type="EMBL" id="JAZHRV010000001">
    <property type="protein sequence ID" value="MEH2555236.1"/>
    <property type="molecule type" value="Genomic_DNA"/>
</dbReference>
<evidence type="ECO:0000256" key="1">
    <source>
        <dbReference type="SAM" id="SignalP"/>
    </source>
</evidence>
<evidence type="ECO:0008006" key="4">
    <source>
        <dbReference type="Google" id="ProtNLM"/>
    </source>
</evidence>
<keyword evidence="1" id="KW-0732">Signal</keyword>
<protein>
    <recommendedName>
        <fullName evidence="4">DUF3108 domain-containing protein</fullName>
    </recommendedName>
</protein>
<dbReference type="Proteomes" id="UP001364224">
    <property type="component" value="Unassembled WGS sequence"/>
</dbReference>
<reference evidence="2 3" key="1">
    <citation type="submission" date="2024-02" db="EMBL/GenBank/DDBJ databases">
        <title>Adaptive strategies in a cosmopolitan and abundant soil bacterium.</title>
        <authorList>
            <person name="Carini P."/>
        </authorList>
    </citation>
    <scope>NUCLEOTIDE SEQUENCE [LARGE SCALE GENOMIC DNA]</scope>
    <source>
        <strain evidence="2 3">AZCC 1608</strain>
    </source>
</reference>
<name>A0ABU8B9L7_9BRAD</name>
<sequence>MRRALALPLVLTALYVQQAAIAHAQACVADQKGGLVCGEGKAAMRVVADTTSPSKNYAFAWRSKQGLPSGRDRPPAGVENLLIRIADGAVLAKLGGEYWATSEMRANRYDLLAVWSPDSRAVIEVANSRWDSDSFAYYRIDGATATRLDLRALVEPVMTARLPPRNRQGNSFRVREDLPVTLDARGRLRFTAMLYVPKGETSNDYKVQVNIRTTGDKPSALVVSVRRVKSD</sequence>
<dbReference type="RefSeq" id="WP_334480255.1">
    <property type="nucleotide sequence ID" value="NZ_JAZHRV010000001.1"/>
</dbReference>